<evidence type="ECO:0000313" key="3">
    <source>
        <dbReference type="Proteomes" id="UP001208938"/>
    </source>
</evidence>
<proteinExistence type="predicted"/>
<feature type="region of interest" description="Disordered" evidence="1">
    <location>
        <begin position="335"/>
        <end position="364"/>
    </location>
</feature>
<dbReference type="RefSeq" id="WP_264506742.1">
    <property type="nucleotide sequence ID" value="NZ_JAPDFL010000001.1"/>
</dbReference>
<feature type="compositionally biased region" description="Low complexity" evidence="1">
    <location>
        <begin position="106"/>
        <end position="116"/>
    </location>
</feature>
<feature type="compositionally biased region" description="Low complexity" evidence="1">
    <location>
        <begin position="341"/>
        <end position="364"/>
    </location>
</feature>
<protein>
    <submittedName>
        <fullName evidence="2">HlyD family efflux transporter periplasmic adaptor subunit</fullName>
    </submittedName>
</protein>
<evidence type="ECO:0000313" key="2">
    <source>
        <dbReference type="EMBL" id="MCW1933873.1"/>
    </source>
</evidence>
<name>A0ABT3H287_9RHOB</name>
<sequence length="631" mass="66516">MNDDSFDPEMYLSLPAEANGGARKKAAPMPPLVQPPVYARTRGAAPVIAAGQTRAPQAHAAPQAPAATDPDVRVPDSLRRALIAQQSRAPESPYQPEQAAYREEPQAAARQAPLRRVSGEPRLTASLPQQSGTVEPLFRHSSAQTAQQATAHSYRDEPHYAEVAQPAPRLAAVASGWHAADHFPPHTPSDEAPEAQAWDDEAFADAQSAPNPRPMTDAPQRAPQEPARPLQREPMAVLWQGYEVEAWDWNANGFVLVTPFPYSVDPGRTVAVTLLIGQGIARLSMSVQALCDPIEPTLFSFVGLSRAHVQLLQRISAHDGPSLALMLAEPERSYPELPKSAPKAPHAAQTAAPQAPAAGAVTAPPRARGYRPSLRLLFALAILGGGGALYWDSQSTITSRYAAVTSTATELSVPSAGTLAQLSLREGQPVTTGEILGYVRPRSYVEPEPTRLITLSSELFGTDAAVASALAGDDGAAASTAPPELPPSDLAARADPGQAIVSPCDCVVQQVSQQNGAWIEPGDQLALLVGNEAPTVHALILATTARDVDPGDRATLRLGDGTTVNGSVTRISPDAHWPGFAGLPATVFAAERYARIEVMPDAPLTAPVGADAQVSVRTSAFLGWVHAQIGL</sequence>
<accession>A0ABT3H287</accession>
<evidence type="ECO:0000256" key="1">
    <source>
        <dbReference type="SAM" id="MobiDB-lite"/>
    </source>
</evidence>
<comment type="caution">
    <text evidence="2">The sequence shown here is derived from an EMBL/GenBank/DDBJ whole genome shotgun (WGS) entry which is preliminary data.</text>
</comment>
<feature type="compositionally biased region" description="Low complexity" evidence="1">
    <location>
        <begin position="55"/>
        <end position="67"/>
    </location>
</feature>
<feature type="compositionally biased region" description="Low complexity" evidence="1">
    <location>
        <begin position="140"/>
        <end position="152"/>
    </location>
</feature>
<gene>
    <name evidence="2" type="ORF">OKW52_16820</name>
</gene>
<organism evidence="2 3">
    <name type="scientific">Pararhodobacter zhoushanensis</name>
    <dbReference type="NCBI Taxonomy" id="2479545"/>
    <lineage>
        <taxon>Bacteria</taxon>
        <taxon>Pseudomonadati</taxon>
        <taxon>Pseudomonadota</taxon>
        <taxon>Alphaproteobacteria</taxon>
        <taxon>Rhodobacterales</taxon>
        <taxon>Paracoccaceae</taxon>
        <taxon>Pararhodobacter</taxon>
    </lineage>
</organism>
<dbReference type="Proteomes" id="UP001208938">
    <property type="component" value="Unassembled WGS sequence"/>
</dbReference>
<feature type="compositionally biased region" description="Basic and acidic residues" evidence="1">
    <location>
        <begin position="70"/>
        <end position="79"/>
    </location>
</feature>
<keyword evidence="3" id="KW-1185">Reference proteome</keyword>
<dbReference type="EMBL" id="JAPDFL010000001">
    <property type="protein sequence ID" value="MCW1933873.1"/>
    <property type="molecule type" value="Genomic_DNA"/>
</dbReference>
<dbReference type="PANTHER" id="PTHR30386">
    <property type="entry name" value="MEMBRANE FUSION SUBUNIT OF EMRAB-TOLC MULTIDRUG EFFLUX PUMP"/>
    <property type="match status" value="1"/>
</dbReference>
<feature type="compositionally biased region" description="Low complexity" evidence="1">
    <location>
        <begin position="218"/>
        <end position="229"/>
    </location>
</feature>
<reference evidence="2 3" key="1">
    <citation type="submission" date="2022-10" db="EMBL/GenBank/DDBJ databases">
        <title>Pararhodobacter sp. nov., isolated from marine algae.</title>
        <authorList>
            <person name="Choi B.J."/>
            <person name="Kim J.M."/>
            <person name="Lee J.K."/>
            <person name="Choi D.G."/>
            <person name="Jeon C.O."/>
        </authorList>
    </citation>
    <scope>NUCLEOTIDE SEQUENCE [LARGE SCALE GENOMIC DNA]</scope>
    <source>
        <strain evidence="2 3">ZQ420</strain>
    </source>
</reference>
<feature type="region of interest" description="Disordered" evidence="1">
    <location>
        <begin position="206"/>
        <end position="229"/>
    </location>
</feature>
<dbReference type="InterPro" id="IPR050739">
    <property type="entry name" value="MFP"/>
</dbReference>
<feature type="region of interest" description="Disordered" evidence="1">
    <location>
        <begin position="44"/>
        <end position="158"/>
    </location>
</feature>